<evidence type="ECO:0000256" key="1">
    <source>
        <dbReference type="SAM" id="MobiDB-lite"/>
    </source>
</evidence>
<sequence length="59" mass="6977">MDGCRRRSETRSMSSQTSGPTVDESHELARRVACNYIYHFFFLKGYFFYNKSFNCYSPS</sequence>
<proteinExistence type="predicted"/>
<accession>A0A2P2K4Q8</accession>
<dbReference type="AlphaFoldDB" id="A0A2P2K4Q8"/>
<organism evidence="2">
    <name type="scientific">Rhizophora mucronata</name>
    <name type="common">Asiatic mangrove</name>
    <dbReference type="NCBI Taxonomy" id="61149"/>
    <lineage>
        <taxon>Eukaryota</taxon>
        <taxon>Viridiplantae</taxon>
        <taxon>Streptophyta</taxon>
        <taxon>Embryophyta</taxon>
        <taxon>Tracheophyta</taxon>
        <taxon>Spermatophyta</taxon>
        <taxon>Magnoliopsida</taxon>
        <taxon>eudicotyledons</taxon>
        <taxon>Gunneridae</taxon>
        <taxon>Pentapetalae</taxon>
        <taxon>rosids</taxon>
        <taxon>fabids</taxon>
        <taxon>Malpighiales</taxon>
        <taxon>Rhizophoraceae</taxon>
        <taxon>Rhizophora</taxon>
    </lineage>
</organism>
<feature type="compositionally biased region" description="Basic and acidic residues" evidence="1">
    <location>
        <begin position="1"/>
        <end position="10"/>
    </location>
</feature>
<protein>
    <submittedName>
        <fullName evidence="2">Uncharacterized protein LOC105129510 isoform X4</fullName>
    </submittedName>
</protein>
<feature type="region of interest" description="Disordered" evidence="1">
    <location>
        <begin position="1"/>
        <end position="25"/>
    </location>
</feature>
<reference evidence="2" key="1">
    <citation type="submission" date="2018-02" db="EMBL/GenBank/DDBJ databases">
        <title>Rhizophora mucronata_Transcriptome.</title>
        <authorList>
            <person name="Meera S.P."/>
            <person name="Sreeshan A."/>
            <person name="Augustine A."/>
        </authorList>
    </citation>
    <scope>NUCLEOTIDE SEQUENCE</scope>
    <source>
        <tissue evidence="2">Leaf</tissue>
    </source>
</reference>
<feature type="compositionally biased region" description="Polar residues" evidence="1">
    <location>
        <begin position="11"/>
        <end position="20"/>
    </location>
</feature>
<evidence type="ECO:0000313" key="2">
    <source>
        <dbReference type="EMBL" id="MBX00679.1"/>
    </source>
</evidence>
<dbReference type="EMBL" id="GGEC01020195">
    <property type="protein sequence ID" value="MBX00679.1"/>
    <property type="molecule type" value="Transcribed_RNA"/>
</dbReference>
<name>A0A2P2K4Q8_RHIMU</name>